<evidence type="ECO:0000313" key="3">
    <source>
        <dbReference type="Proteomes" id="UP000013063"/>
    </source>
</evidence>
<dbReference type="AlphaFoldDB" id="R0CW70"/>
<keyword evidence="3" id="KW-1185">Reference proteome</keyword>
<comment type="caution">
    <text evidence="2">The sequence shown here is derived from an EMBL/GenBank/DDBJ whole genome shotgun (WGS) entry which is preliminary data.</text>
</comment>
<feature type="compositionally biased region" description="Low complexity" evidence="1">
    <location>
        <begin position="146"/>
        <end position="158"/>
    </location>
</feature>
<reference evidence="2 3" key="1">
    <citation type="journal article" date="2013" name="Genome Announc.">
        <title>Draft Genome Sequence for Caulobacter sp. Strain OR37, a Bacterium Tolerant to Heavy Metals.</title>
        <authorList>
            <person name="Utturkar S.M."/>
            <person name="Bollmann A."/>
            <person name="Brzoska R.M."/>
            <person name="Klingeman D.M."/>
            <person name="Epstein S.E."/>
            <person name="Palumbo A.V."/>
            <person name="Brown S.D."/>
        </authorList>
    </citation>
    <scope>NUCLEOTIDE SEQUENCE [LARGE SCALE GENOMIC DNA]</scope>
    <source>
        <strain evidence="2 3">OR37</strain>
    </source>
</reference>
<proteinExistence type="predicted"/>
<protein>
    <submittedName>
        <fullName evidence="2">Uncharacterized protein</fullName>
    </submittedName>
</protein>
<dbReference type="PATRIC" id="fig|1292034.3.peg.3282"/>
<evidence type="ECO:0000256" key="1">
    <source>
        <dbReference type="SAM" id="MobiDB-lite"/>
    </source>
</evidence>
<organism evidence="2 3">
    <name type="scientific">Caulobacter vibrioides OR37</name>
    <dbReference type="NCBI Taxonomy" id="1292034"/>
    <lineage>
        <taxon>Bacteria</taxon>
        <taxon>Pseudomonadati</taxon>
        <taxon>Pseudomonadota</taxon>
        <taxon>Alphaproteobacteria</taxon>
        <taxon>Caulobacterales</taxon>
        <taxon>Caulobacteraceae</taxon>
        <taxon>Caulobacter</taxon>
    </lineage>
</organism>
<feature type="region of interest" description="Disordered" evidence="1">
    <location>
        <begin position="142"/>
        <end position="183"/>
    </location>
</feature>
<name>R0CW70_CAUVI</name>
<dbReference type="Proteomes" id="UP000013063">
    <property type="component" value="Unassembled WGS sequence"/>
</dbReference>
<dbReference type="RefSeq" id="WP_004622316.1">
    <property type="nucleotide sequence ID" value="NZ_APMP01000026.1"/>
</dbReference>
<dbReference type="OrthoDB" id="7179331at2"/>
<dbReference type="STRING" id="1292034.OR37_03311"/>
<sequence length="410" mass="43634">MTAIACLRILFTDGESRPGEVPKHKAQGVADAFLKARWRKPRKCGAVAPLAFVIADTRVDQLDPTELQALAAELEKVLFPGRPIGTIALMSFEGDEQAVLKFASLSEKELMGLMAGEGYGGDAGRVHVVRADSVHPLPCTREEAKAQAAEKAAAAQPPVADPPPAAKPAPPKTAARIESPPPAAETGWWGVQDLAQGVFVGSAIGLRADLIGPVPEDDAKLLKRDLICLTDAQAALKTAAFGEIHVPFSFWNLTTPSSQDAYRGRLSRYPLDQRPRLCATVYGTPREASIGMLQQARAFLKGGFALMDVRITDPTFPIQSLSPDLVDSITLVLSGETEQARLKQILKFVERKAGYVAKGVRQAVANVTSAVELEACKVAGVARVQGPIVTDLLDKPVDGPEAAEQAKNAA</sequence>
<dbReference type="EMBL" id="APMP01000026">
    <property type="protein sequence ID" value="ENZ80731.1"/>
    <property type="molecule type" value="Genomic_DNA"/>
</dbReference>
<feature type="compositionally biased region" description="Pro residues" evidence="1">
    <location>
        <begin position="159"/>
        <end position="171"/>
    </location>
</feature>
<accession>R0CW70</accession>
<gene>
    <name evidence="2" type="ORF">OR37_03311</name>
</gene>
<evidence type="ECO:0000313" key="2">
    <source>
        <dbReference type="EMBL" id="ENZ80731.1"/>
    </source>
</evidence>